<accession>A0A9X2EKC5</accession>
<dbReference type="RefSeq" id="WP_252113046.1">
    <property type="nucleotide sequence ID" value="NZ_JAMSHT010000001.1"/>
</dbReference>
<evidence type="ECO:0000256" key="1">
    <source>
        <dbReference type="SAM" id="Phobius"/>
    </source>
</evidence>
<dbReference type="EMBL" id="JAMSHT010000001">
    <property type="protein sequence ID" value="MCM8557194.1"/>
    <property type="molecule type" value="Genomic_DNA"/>
</dbReference>
<keyword evidence="1" id="KW-1133">Transmembrane helix</keyword>
<dbReference type="Proteomes" id="UP001155128">
    <property type="component" value="Unassembled WGS sequence"/>
</dbReference>
<evidence type="ECO:0000259" key="2">
    <source>
        <dbReference type="Pfam" id="PF13400"/>
    </source>
</evidence>
<sequence length="445" mass="46745">MRKLFRKIWIDDTGNVLVVMAATMPLFIGAAGLATDTIQWTLWKRQLQRAADSAAIAGVYERVQVGSDQTAVERAVNEDLSINNNTGIALVTGYPITTLPAASGVQTIPVKVELAIERPLSFSGMFMSNPPRIMAEATAASIPGSDDYCVVSLETQPLTGITGGGNGGVEMDCGMITNATASDSAIAKGSVIMKASVIASVGGIQKSDNWVVDKYDPYVSQQSDPYANINPEPSEMKCDAQKVVVQGGKNITVEEAGPLSPTTDLTLKTSGGDQVNCFTELDVPSNTTLNLPSGVYYIDGGSAKIQGRLTGTDVTIILTNSDTSSTATIGSFDMNAGATMDLTASTSGKYEGIAIYQDRRATNVNTQSPNKINGGSTGTVVGALYFPNQGMTYNGDGNNTAVCTRFVARRITFSGNSTTTNKFTQNGCPSGVPTYQGGRLIRLVA</sequence>
<evidence type="ECO:0000313" key="4">
    <source>
        <dbReference type="Proteomes" id="UP001155128"/>
    </source>
</evidence>
<comment type="caution">
    <text evidence="3">The sequence shown here is derived from an EMBL/GenBank/DDBJ whole genome shotgun (WGS) entry which is preliminary data.</text>
</comment>
<organism evidence="3 4">
    <name type="scientific">Sphingomicrobium sediminis</name>
    <dbReference type="NCBI Taxonomy" id="2950949"/>
    <lineage>
        <taxon>Bacteria</taxon>
        <taxon>Pseudomonadati</taxon>
        <taxon>Pseudomonadota</taxon>
        <taxon>Alphaproteobacteria</taxon>
        <taxon>Sphingomonadales</taxon>
        <taxon>Sphingomonadaceae</taxon>
        <taxon>Sphingomicrobium</taxon>
    </lineage>
</organism>
<name>A0A9X2EKC5_9SPHN</name>
<evidence type="ECO:0000313" key="3">
    <source>
        <dbReference type="EMBL" id="MCM8557194.1"/>
    </source>
</evidence>
<protein>
    <submittedName>
        <fullName evidence="3">Tad domain-containing protein</fullName>
    </submittedName>
</protein>
<reference evidence="3" key="1">
    <citation type="submission" date="2022-06" db="EMBL/GenBank/DDBJ databases">
        <title>Sphingomicrobium sedimins sp. nov., a marine bacterium isolated from tidal flat.</title>
        <authorList>
            <person name="Kim C.-H."/>
            <person name="Yoo Y."/>
            <person name="Kim J.-J."/>
        </authorList>
    </citation>
    <scope>NUCLEOTIDE SEQUENCE</scope>
    <source>
        <strain evidence="3">GRR-S6-50</strain>
    </source>
</reference>
<dbReference type="AlphaFoldDB" id="A0A9X2EKC5"/>
<feature type="domain" description="Putative Flp pilus-assembly TadG-like N-terminal" evidence="2">
    <location>
        <begin position="14"/>
        <end position="59"/>
    </location>
</feature>
<feature type="transmembrane region" description="Helical" evidence="1">
    <location>
        <begin position="12"/>
        <end position="34"/>
    </location>
</feature>
<dbReference type="Pfam" id="PF13400">
    <property type="entry name" value="Tad"/>
    <property type="match status" value="1"/>
</dbReference>
<keyword evidence="1" id="KW-0472">Membrane</keyword>
<dbReference type="InterPro" id="IPR028087">
    <property type="entry name" value="Tad_N"/>
</dbReference>
<gene>
    <name evidence="3" type="ORF">NDO55_05095</name>
</gene>
<keyword evidence="1" id="KW-0812">Transmembrane</keyword>
<proteinExistence type="predicted"/>
<keyword evidence="4" id="KW-1185">Reference proteome</keyword>